<feature type="compositionally biased region" description="Polar residues" evidence="1">
    <location>
        <begin position="64"/>
        <end position="83"/>
    </location>
</feature>
<organism evidence="2 3">
    <name type="scientific">Symmachiella dynata</name>
    <dbReference type="NCBI Taxonomy" id="2527995"/>
    <lineage>
        <taxon>Bacteria</taxon>
        <taxon>Pseudomonadati</taxon>
        <taxon>Planctomycetota</taxon>
        <taxon>Planctomycetia</taxon>
        <taxon>Planctomycetales</taxon>
        <taxon>Planctomycetaceae</taxon>
        <taxon>Symmachiella</taxon>
    </lineage>
</organism>
<proteinExistence type="predicted"/>
<accession>A0A517ZRB2</accession>
<evidence type="ECO:0000313" key="3">
    <source>
        <dbReference type="Proteomes" id="UP000319383"/>
    </source>
</evidence>
<evidence type="ECO:0000313" key="2">
    <source>
        <dbReference type="EMBL" id="QDU45020.1"/>
    </source>
</evidence>
<sequence length="83" mass="8846">MVFPNDVAPVFVFGDCRRKHAIGSSVTATKRTSRVRVDPHTVTIKLADIVPPLPPGEGPGVRAANQTASPQLFNAPNQTRASI</sequence>
<feature type="region of interest" description="Disordered" evidence="1">
    <location>
        <begin position="49"/>
        <end position="83"/>
    </location>
</feature>
<dbReference type="AlphaFoldDB" id="A0A517ZRB2"/>
<dbReference type="Proteomes" id="UP000319383">
    <property type="component" value="Chromosome"/>
</dbReference>
<dbReference type="EMBL" id="CP036276">
    <property type="protein sequence ID" value="QDU45020.1"/>
    <property type="molecule type" value="Genomic_DNA"/>
</dbReference>
<keyword evidence="3" id="KW-1185">Reference proteome</keyword>
<name>A0A517ZRB2_9PLAN</name>
<reference evidence="2 3" key="1">
    <citation type="submission" date="2019-02" db="EMBL/GenBank/DDBJ databases">
        <title>Deep-cultivation of Planctomycetes and their phenomic and genomic characterization uncovers novel biology.</title>
        <authorList>
            <person name="Wiegand S."/>
            <person name="Jogler M."/>
            <person name="Boedeker C."/>
            <person name="Pinto D."/>
            <person name="Vollmers J."/>
            <person name="Rivas-Marin E."/>
            <person name="Kohn T."/>
            <person name="Peeters S.H."/>
            <person name="Heuer A."/>
            <person name="Rast P."/>
            <person name="Oberbeckmann S."/>
            <person name="Bunk B."/>
            <person name="Jeske O."/>
            <person name="Meyerdierks A."/>
            <person name="Storesund J.E."/>
            <person name="Kallscheuer N."/>
            <person name="Luecker S."/>
            <person name="Lage O.M."/>
            <person name="Pohl T."/>
            <person name="Merkel B.J."/>
            <person name="Hornburger P."/>
            <person name="Mueller R.-W."/>
            <person name="Bruemmer F."/>
            <person name="Labrenz M."/>
            <person name="Spormann A.M."/>
            <person name="Op den Camp H."/>
            <person name="Overmann J."/>
            <person name="Amann R."/>
            <person name="Jetten M.S.M."/>
            <person name="Mascher T."/>
            <person name="Medema M.H."/>
            <person name="Devos D.P."/>
            <person name="Kaster A.-K."/>
            <person name="Ovreas L."/>
            <person name="Rohde M."/>
            <person name="Galperin M.Y."/>
            <person name="Jogler C."/>
        </authorList>
    </citation>
    <scope>NUCLEOTIDE SEQUENCE [LARGE SCALE GENOMIC DNA]</scope>
    <source>
        <strain evidence="2 3">Mal52</strain>
    </source>
</reference>
<protein>
    <submittedName>
        <fullName evidence="2">Uncharacterized protein</fullName>
    </submittedName>
</protein>
<dbReference type="KEGG" id="sdyn:Mal52_35080"/>
<evidence type="ECO:0000256" key="1">
    <source>
        <dbReference type="SAM" id="MobiDB-lite"/>
    </source>
</evidence>
<gene>
    <name evidence="2" type="ORF">Mal52_35080</name>
</gene>